<evidence type="ECO:0000313" key="3">
    <source>
        <dbReference type="Proteomes" id="UP000187203"/>
    </source>
</evidence>
<organism evidence="2 3">
    <name type="scientific">Corchorus olitorius</name>
    <dbReference type="NCBI Taxonomy" id="93759"/>
    <lineage>
        <taxon>Eukaryota</taxon>
        <taxon>Viridiplantae</taxon>
        <taxon>Streptophyta</taxon>
        <taxon>Embryophyta</taxon>
        <taxon>Tracheophyta</taxon>
        <taxon>Spermatophyta</taxon>
        <taxon>Magnoliopsida</taxon>
        <taxon>eudicotyledons</taxon>
        <taxon>Gunneridae</taxon>
        <taxon>Pentapetalae</taxon>
        <taxon>rosids</taxon>
        <taxon>malvids</taxon>
        <taxon>Malvales</taxon>
        <taxon>Malvaceae</taxon>
        <taxon>Grewioideae</taxon>
        <taxon>Apeibeae</taxon>
        <taxon>Corchorus</taxon>
    </lineage>
</organism>
<feature type="region of interest" description="Disordered" evidence="1">
    <location>
        <begin position="1"/>
        <end position="49"/>
    </location>
</feature>
<reference evidence="3" key="1">
    <citation type="submission" date="2013-09" db="EMBL/GenBank/DDBJ databases">
        <title>Corchorus olitorius genome sequencing.</title>
        <authorList>
            <person name="Alam M."/>
            <person name="Haque M.S."/>
            <person name="Islam M.S."/>
            <person name="Emdad E.M."/>
            <person name="Islam M.M."/>
            <person name="Ahmed B."/>
            <person name="Halim A."/>
            <person name="Hossen Q.M.M."/>
            <person name="Hossain M.Z."/>
            <person name="Ahmed R."/>
            <person name="Khan M.M."/>
            <person name="Islam R."/>
            <person name="Rashid M.M."/>
            <person name="Khan S.A."/>
            <person name="Rahman M.S."/>
            <person name="Alam M."/>
            <person name="Yahiya A.S."/>
            <person name="Khan M.S."/>
            <person name="Azam M.S."/>
            <person name="Haque T."/>
            <person name="Lashkar M.Z.H."/>
            <person name="Akhand A.I."/>
            <person name="Morshed G."/>
            <person name="Roy S."/>
            <person name="Uddin K.S."/>
            <person name="Rabeya T."/>
            <person name="Hossain A.S."/>
            <person name="Chowdhury A."/>
            <person name="Snigdha A.R."/>
            <person name="Mortoza M.S."/>
            <person name="Matin S.A."/>
            <person name="Hoque S.M.E."/>
            <person name="Islam M.K."/>
            <person name="Roy D.K."/>
            <person name="Haider R."/>
            <person name="Moosa M.M."/>
            <person name="Elias S.M."/>
            <person name="Hasan A.M."/>
            <person name="Jahan S."/>
            <person name="Shafiuddin M."/>
            <person name="Mahmood N."/>
            <person name="Shommy N.S."/>
        </authorList>
    </citation>
    <scope>NUCLEOTIDE SEQUENCE [LARGE SCALE GENOMIC DNA]</scope>
    <source>
        <strain evidence="3">cv. O-4</strain>
    </source>
</reference>
<accession>A0A1R3GGJ9</accession>
<evidence type="ECO:0000313" key="2">
    <source>
        <dbReference type="EMBL" id="OMO57140.1"/>
    </source>
</evidence>
<sequence>MPGITSTASPPCPAVPEIQSAAVDHQTLPGDSPCSPHPESSLFFAQNRH</sequence>
<protein>
    <submittedName>
        <fullName evidence="2">Pentatricopeptide repeat-containing protein</fullName>
    </submittedName>
</protein>
<dbReference type="EMBL" id="AWUE01022633">
    <property type="protein sequence ID" value="OMO57140.1"/>
    <property type="molecule type" value="Genomic_DNA"/>
</dbReference>
<name>A0A1R3GGJ9_9ROSI</name>
<dbReference type="AlphaFoldDB" id="A0A1R3GGJ9"/>
<evidence type="ECO:0000256" key="1">
    <source>
        <dbReference type="SAM" id="MobiDB-lite"/>
    </source>
</evidence>
<keyword evidence="3" id="KW-1185">Reference proteome</keyword>
<comment type="caution">
    <text evidence="2">The sequence shown here is derived from an EMBL/GenBank/DDBJ whole genome shotgun (WGS) entry which is preliminary data.</text>
</comment>
<gene>
    <name evidence="2" type="ORF">COLO4_35500</name>
</gene>
<proteinExistence type="predicted"/>
<dbReference type="Proteomes" id="UP000187203">
    <property type="component" value="Unassembled WGS sequence"/>
</dbReference>